<keyword evidence="3" id="KW-1185">Reference proteome</keyword>
<feature type="region of interest" description="Disordered" evidence="1">
    <location>
        <begin position="27"/>
        <end position="68"/>
    </location>
</feature>
<dbReference type="EMBL" id="KZ293644">
    <property type="protein sequence ID" value="PBL04489.1"/>
    <property type="molecule type" value="Genomic_DNA"/>
</dbReference>
<evidence type="ECO:0000313" key="2">
    <source>
        <dbReference type="EMBL" id="PBL04489.1"/>
    </source>
</evidence>
<organism evidence="2 3">
    <name type="scientific">Armillaria gallica</name>
    <name type="common">Bulbous honey fungus</name>
    <name type="synonym">Armillaria bulbosa</name>
    <dbReference type="NCBI Taxonomy" id="47427"/>
    <lineage>
        <taxon>Eukaryota</taxon>
        <taxon>Fungi</taxon>
        <taxon>Dikarya</taxon>
        <taxon>Basidiomycota</taxon>
        <taxon>Agaricomycotina</taxon>
        <taxon>Agaricomycetes</taxon>
        <taxon>Agaricomycetidae</taxon>
        <taxon>Agaricales</taxon>
        <taxon>Marasmiineae</taxon>
        <taxon>Physalacriaceae</taxon>
        <taxon>Armillaria</taxon>
    </lineage>
</organism>
<evidence type="ECO:0000256" key="1">
    <source>
        <dbReference type="SAM" id="MobiDB-lite"/>
    </source>
</evidence>
<dbReference type="Proteomes" id="UP000217790">
    <property type="component" value="Unassembled WGS sequence"/>
</dbReference>
<feature type="compositionally biased region" description="Polar residues" evidence="1">
    <location>
        <begin position="55"/>
        <end position="66"/>
    </location>
</feature>
<name>A0A2H3EPU8_ARMGA</name>
<protein>
    <submittedName>
        <fullName evidence="2">Uncharacterized protein</fullName>
    </submittedName>
</protein>
<sequence length="215" mass="24549">MCRKRKNQIKNICNLGAYAKKQSRVEDKENTAILQRIPSTDELDLSDDAHKEDIPSSSAPASTSRFRSILKSPQPVEIEEVEDEEKIELFHGKWTGTCTFWRVDFEDVEEEHPADAELDWDGVDEDNTPFSSFGDDDLDIPPPKKKGAFVFPSSLAEAESAFGDLERILKPPHKKGEGYKPHGLSPENYKWLEDMHQFLGVFIQKEKIEEGKREN</sequence>
<evidence type="ECO:0000313" key="3">
    <source>
        <dbReference type="Proteomes" id="UP000217790"/>
    </source>
</evidence>
<accession>A0A2H3EPU8</accession>
<dbReference type="InParanoid" id="A0A2H3EPU8"/>
<proteinExistence type="predicted"/>
<dbReference type="AlphaFoldDB" id="A0A2H3EPU8"/>
<reference evidence="3" key="1">
    <citation type="journal article" date="2017" name="Nat. Ecol. Evol.">
        <title>Genome expansion and lineage-specific genetic innovations in the forest pathogenic fungi Armillaria.</title>
        <authorList>
            <person name="Sipos G."/>
            <person name="Prasanna A.N."/>
            <person name="Walter M.C."/>
            <person name="O'Connor E."/>
            <person name="Balint B."/>
            <person name="Krizsan K."/>
            <person name="Kiss B."/>
            <person name="Hess J."/>
            <person name="Varga T."/>
            <person name="Slot J."/>
            <person name="Riley R."/>
            <person name="Boka B."/>
            <person name="Rigling D."/>
            <person name="Barry K."/>
            <person name="Lee J."/>
            <person name="Mihaltcheva S."/>
            <person name="LaButti K."/>
            <person name="Lipzen A."/>
            <person name="Waldron R."/>
            <person name="Moloney N.M."/>
            <person name="Sperisen C."/>
            <person name="Kredics L."/>
            <person name="Vagvoelgyi C."/>
            <person name="Patrignani A."/>
            <person name="Fitzpatrick D."/>
            <person name="Nagy I."/>
            <person name="Doyle S."/>
            <person name="Anderson J.B."/>
            <person name="Grigoriev I.V."/>
            <person name="Gueldener U."/>
            <person name="Muensterkoetter M."/>
            <person name="Nagy L.G."/>
        </authorList>
    </citation>
    <scope>NUCLEOTIDE SEQUENCE [LARGE SCALE GENOMIC DNA]</scope>
    <source>
        <strain evidence="3">Ar21-2</strain>
    </source>
</reference>
<gene>
    <name evidence="2" type="ORF">ARMGADRAFT_1070937</name>
</gene>
<dbReference type="OrthoDB" id="6511194at2759"/>